<dbReference type="Proteomes" id="UP000012081">
    <property type="component" value="Unassembled WGS sequence"/>
</dbReference>
<dbReference type="InterPro" id="IPR052716">
    <property type="entry name" value="MOSC_domain"/>
</dbReference>
<dbReference type="PATRIC" id="fig|1300222.3.peg.4785"/>
<dbReference type="Pfam" id="PF03476">
    <property type="entry name" value="MOSC_N"/>
    <property type="match status" value="1"/>
</dbReference>
<dbReference type="PANTHER" id="PTHR36930">
    <property type="entry name" value="METAL-SULFUR CLUSTER BIOSYNTHESIS PROTEINS YUAD-RELATED"/>
    <property type="match status" value="1"/>
</dbReference>
<feature type="domain" description="MOSC" evidence="1">
    <location>
        <begin position="74"/>
        <end position="240"/>
    </location>
</feature>
<dbReference type="AlphaFoldDB" id="M8DTV9"/>
<dbReference type="RefSeq" id="WP_003391799.1">
    <property type="nucleotide sequence ID" value="NZ_APBN01000016.1"/>
</dbReference>
<evidence type="ECO:0000313" key="2">
    <source>
        <dbReference type="EMBL" id="EMT50426.1"/>
    </source>
</evidence>
<name>M8DTV9_9BACL</name>
<accession>M8DTV9</accession>
<dbReference type="InterPro" id="IPR005302">
    <property type="entry name" value="MoCF_Sase_C"/>
</dbReference>
<organism evidence="2 3">
    <name type="scientific">Brevibacillus borstelensis AK1</name>
    <dbReference type="NCBI Taxonomy" id="1300222"/>
    <lineage>
        <taxon>Bacteria</taxon>
        <taxon>Bacillati</taxon>
        <taxon>Bacillota</taxon>
        <taxon>Bacilli</taxon>
        <taxon>Bacillales</taxon>
        <taxon>Paenibacillaceae</taxon>
        <taxon>Brevibacillus</taxon>
    </lineage>
</organism>
<gene>
    <name evidence="2" type="ORF">I532_22772</name>
</gene>
<proteinExistence type="predicted"/>
<dbReference type="OrthoDB" id="581532at2"/>
<dbReference type="Gene3D" id="2.40.33.20">
    <property type="entry name" value="PK beta-barrel domain-like"/>
    <property type="match status" value="1"/>
</dbReference>
<dbReference type="GO" id="GO:0030151">
    <property type="term" value="F:molybdenum ion binding"/>
    <property type="evidence" value="ECO:0007669"/>
    <property type="project" value="InterPro"/>
</dbReference>
<dbReference type="PROSITE" id="PS51340">
    <property type="entry name" value="MOSC"/>
    <property type="match status" value="1"/>
</dbReference>
<keyword evidence="3" id="KW-1185">Reference proteome</keyword>
<dbReference type="EMBL" id="APBN01000016">
    <property type="protein sequence ID" value="EMT50426.1"/>
    <property type="molecule type" value="Genomic_DNA"/>
</dbReference>
<evidence type="ECO:0000259" key="1">
    <source>
        <dbReference type="PROSITE" id="PS51340"/>
    </source>
</evidence>
<dbReference type="GO" id="GO:0003824">
    <property type="term" value="F:catalytic activity"/>
    <property type="evidence" value="ECO:0007669"/>
    <property type="project" value="InterPro"/>
</dbReference>
<evidence type="ECO:0000313" key="3">
    <source>
        <dbReference type="Proteomes" id="UP000012081"/>
    </source>
</evidence>
<dbReference type="Pfam" id="PF03473">
    <property type="entry name" value="MOSC"/>
    <property type="match status" value="1"/>
</dbReference>
<dbReference type="PANTHER" id="PTHR36930:SF1">
    <property type="entry name" value="MOSC DOMAIN-CONTAINING PROTEIN"/>
    <property type="match status" value="1"/>
</dbReference>
<dbReference type="STRING" id="1300222.I532_22772"/>
<comment type="caution">
    <text evidence="2">The sequence shown here is derived from an EMBL/GenBank/DDBJ whole genome shotgun (WGS) entry which is preliminary data.</text>
</comment>
<dbReference type="GeneID" id="89498030"/>
<dbReference type="SUPFAM" id="SSF50800">
    <property type="entry name" value="PK beta-barrel domain-like"/>
    <property type="match status" value="1"/>
</dbReference>
<protein>
    <submittedName>
        <fullName evidence="2">MOSC domain containing protein</fullName>
    </submittedName>
</protein>
<dbReference type="InterPro" id="IPR005303">
    <property type="entry name" value="MOCOS_middle"/>
</dbReference>
<reference evidence="2 3" key="1">
    <citation type="submission" date="2013-03" db="EMBL/GenBank/DDBJ databases">
        <title>Assembly of a new bacterial strain Brevibacillus borstelensis AK1.</title>
        <authorList>
            <person name="Rajan I."/>
            <person name="PoliReddy D."/>
            <person name="Sugumar T."/>
            <person name="Rathinam K."/>
            <person name="Alqarawi S."/>
            <person name="Khalil A.B."/>
            <person name="Sivakumar N."/>
        </authorList>
    </citation>
    <scope>NUCLEOTIDE SEQUENCE [LARGE SCALE GENOMIC DNA]</scope>
    <source>
        <strain evidence="2 3">AK1</strain>
    </source>
</reference>
<dbReference type="GO" id="GO:0030170">
    <property type="term" value="F:pyridoxal phosphate binding"/>
    <property type="evidence" value="ECO:0007669"/>
    <property type="project" value="InterPro"/>
</dbReference>
<dbReference type="InterPro" id="IPR011037">
    <property type="entry name" value="Pyrv_Knase-like_insert_dom_sf"/>
</dbReference>
<sequence>MGHSLGKISAIHRYPVKSFRGESLQEAAVSRFGLYGDRSRAFLDEKSPVRHLTAKHVPKLLEYQAACVSEGDETSFPDVRITTPDGRVVPWTDEELHKEIEQLSGRPLVPVTFTPQDELMGVDQAQLLIVTDASVRALEQMWGKPVDPLRFRPNIVLEQADGVPFAEEDWIGRRIQIGEVVVEVYKKCKRCSMVNIDPGDYSIDPGLLKTLATSREACFGVYAAVVETGVVRVGDVAGLLG</sequence>